<dbReference type="InterPro" id="IPR050398">
    <property type="entry name" value="HssS/ArlS-like"/>
</dbReference>
<dbReference type="Gene3D" id="3.30.565.10">
    <property type="entry name" value="Histidine kinase-like ATPase, C-terminal domain"/>
    <property type="match status" value="1"/>
</dbReference>
<dbReference type="PROSITE" id="PS50109">
    <property type="entry name" value="HIS_KIN"/>
    <property type="match status" value="1"/>
</dbReference>
<dbReference type="InterPro" id="IPR003661">
    <property type="entry name" value="HisK_dim/P_dom"/>
</dbReference>
<keyword evidence="7 14" id="KW-0812">Transmembrane</keyword>
<dbReference type="EMBL" id="JACSQZ010000094">
    <property type="protein sequence ID" value="MBD7916526.1"/>
    <property type="molecule type" value="Genomic_DNA"/>
</dbReference>
<comment type="catalytic activity">
    <reaction evidence="1">
        <text>ATP + protein L-histidine = ADP + protein N-phospho-L-histidine.</text>
        <dbReference type="EC" id="2.7.13.3"/>
    </reaction>
</comment>
<evidence type="ECO:0000256" key="2">
    <source>
        <dbReference type="ARBA" id="ARBA00004651"/>
    </source>
</evidence>
<dbReference type="SMART" id="SM00388">
    <property type="entry name" value="HisKA"/>
    <property type="match status" value="1"/>
</dbReference>
<evidence type="ECO:0000256" key="12">
    <source>
        <dbReference type="ARBA" id="ARBA00023012"/>
    </source>
</evidence>
<dbReference type="InterPro" id="IPR036890">
    <property type="entry name" value="HATPase_C_sf"/>
</dbReference>
<evidence type="ECO:0000256" key="4">
    <source>
        <dbReference type="ARBA" id="ARBA00022475"/>
    </source>
</evidence>
<name>A0ABR8Q7W8_9CLOT</name>
<evidence type="ECO:0000256" key="13">
    <source>
        <dbReference type="ARBA" id="ARBA00023136"/>
    </source>
</evidence>
<dbReference type="InterPro" id="IPR003594">
    <property type="entry name" value="HATPase_dom"/>
</dbReference>
<comment type="subcellular location">
    <subcellularLocation>
        <location evidence="2">Cell membrane</location>
        <topology evidence="2">Multi-pass membrane protein</topology>
    </subcellularLocation>
</comment>
<feature type="domain" description="Histidine kinase" evidence="15">
    <location>
        <begin position="136"/>
        <end position="334"/>
    </location>
</feature>
<evidence type="ECO:0000256" key="6">
    <source>
        <dbReference type="ARBA" id="ARBA00022679"/>
    </source>
</evidence>
<dbReference type="Pfam" id="PF00512">
    <property type="entry name" value="HisKA"/>
    <property type="match status" value="1"/>
</dbReference>
<keyword evidence="4" id="KW-1003">Cell membrane</keyword>
<keyword evidence="13 14" id="KW-0472">Membrane</keyword>
<dbReference type="EC" id="2.7.13.3" evidence="3"/>
<dbReference type="Gene3D" id="1.10.287.130">
    <property type="match status" value="1"/>
</dbReference>
<dbReference type="CDD" id="cd00082">
    <property type="entry name" value="HisKA"/>
    <property type="match status" value="1"/>
</dbReference>
<evidence type="ECO:0000256" key="3">
    <source>
        <dbReference type="ARBA" id="ARBA00012438"/>
    </source>
</evidence>
<evidence type="ECO:0000256" key="10">
    <source>
        <dbReference type="ARBA" id="ARBA00022840"/>
    </source>
</evidence>
<dbReference type="InterPro" id="IPR036097">
    <property type="entry name" value="HisK_dim/P_sf"/>
</dbReference>
<keyword evidence="10" id="KW-0067">ATP-binding</keyword>
<feature type="transmembrane region" description="Helical" evidence="14">
    <location>
        <begin position="21"/>
        <end position="43"/>
    </location>
</feature>
<protein>
    <recommendedName>
        <fullName evidence="3">histidine kinase</fullName>
        <ecNumber evidence="3">2.7.13.3</ecNumber>
    </recommendedName>
</protein>
<evidence type="ECO:0000256" key="9">
    <source>
        <dbReference type="ARBA" id="ARBA00022777"/>
    </source>
</evidence>
<dbReference type="SMART" id="SM00387">
    <property type="entry name" value="HATPase_c"/>
    <property type="match status" value="1"/>
</dbReference>
<comment type="caution">
    <text evidence="16">The sequence shown here is derived from an EMBL/GenBank/DDBJ whole genome shotgun (WGS) entry which is preliminary data.</text>
</comment>
<sequence>LLIVTLYKFIKDSDFIKTNKFKVRFVIAISILAMISFTVPMLWPWAYNMISISRIFLFVYILLSIVFSLIILREISILEDKTLKIAKGDYNEDIKDNKIIVLKNIEKNISTIEDGLKEALGKAIISEKMKSELITNVSHDLKTPLTSIINYIDLLKEDEITDENRNKYLEVLDMKSKRLKVLIEDLFEASKAVSGNMVFEKEELNIVSLLRQVIGELEEKITQANLNIITKWPEDKTILYLDGRKTFRVYENLMNNIIKYSMENSRVYIDVVNSENHVMVIMKNISAYQIDFTSEEITERFKRGDKARSTEGSGLGLSIAKSIVELQGGEFSIEIDGDLFKVITKFKK</sequence>
<dbReference type="SUPFAM" id="SSF47384">
    <property type="entry name" value="Homodimeric domain of signal transducing histidine kinase"/>
    <property type="match status" value="1"/>
</dbReference>
<feature type="non-terminal residue" evidence="16">
    <location>
        <position position="1"/>
    </location>
</feature>
<evidence type="ECO:0000313" key="16">
    <source>
        <dbReference type="EMBL" id="MBD7916526.1"/>
    </source>
</evidence>
<dbReference type="PANTHER" id="PTHR45528">
    <property type="entry name" value="SENSOR HISTIDINE KINASE CPXA"/>
    <property type="match status" value="1"/>
</dbReference>
<feature type="transmembrane region" description="Helical" evidence="14">
    <location>
        <begin position="55"/>
        <end position="72"/>
    </location>
</feature>
<keyword evidence="12" id="KW-0902">Two-component regulatory system</keyword>
<evidence type="ECO:0000256" key="11">
    <source>
        <dbReference type="ARBA" id="ARBA00022989"/>
    </source>
</evidence>
<dbReference type="SUPFAM" id="SSF55874">
    <property type="entry name" value="ATPase domain of HSP90 chaperone/DNA topoisomerase II/histidine kinase"/>
    <property type="match status" value="1"/>
</dbReference>
<evidence type="ECO:0000256" key="7">
    <source>
        <dbReference type="ARBA" id="ARBA00022692"/>
    </source>
</evidence>
<evidence type="ECO:0000259" key="15">
    <source>
        <dbReference type="PROSITE" id="PS50109"/>
    </source>
</evidence>
<evidence type="ECO:0000256" key="5">
    <source>
        <dbReference type="ARBA" id="ARBA00022553"/>
    </source>
</evidence>
<evidence type="ECO:0000256" key="8">
    <source>
        <dbReference type="ARBA" id="ARBA00022741"/>
    </source>
</evidence>
<keyword evidence="8" id="KW-0547">Nucleotide-binding</keyword>
<keyword evidence="6" id="KW-0808">Transferase</keyword>
<dbReference type="PANTHER" id="PTHR45528:SF1">
    <property type="entry name" value="SENSOR HISTIDINE KINASE CPXA"/>
    <property type="match status" value="1"/>
</dbReference>
<dbReference type="Pfam" id="PF02518">
    <property type="entry name" value="HATPase_c"/>
    <property type="match status" value="1"/>
</dbReference>
<dbReference type="Proteomes" id="UP000640335">
    <property type="component" value="Unassembled WGS sequence"/>
</dbReference>
<evidence type="ECO:0000313" key="17">
    <source>
        <dbReference type="Proteomes" id="UP000640335"/>
    </source>
</evidence>
<accession>A0ABR8Q7W8</accession>
<organism evidence="16 17">
    <name type="scientific">Clostridium gallinarum</name>
    <dbReference type="NCBI Taxonomy" id="2762246"/>
    <lineage>
        <taxon>Bacteria</taxon>
        <taxon>Bacillati</taxon>
        <taxon>Bacillota</taxon>
        <taxon>Clostridia</taxon>
        <taxon>Eubacteriales</taxon>
        <taxon>Clostridiaceae</taxon>
        <taxon>Clostridium</taxon>
    </lineage>
</organism>
<keyword evidence="11 14" id="KW-1133">Transmembrane helix</keyword>
<keyword evidence="5" id="KW-0597">Phosphoprotein</keyword>
<evidence type="ECO:0000256" key="1">
    <source>
        <dbReference type="ARBA" id="ARBA00000085"/>
    </source>
</evidence>
<reference evidence="16 17" key="1">
    <citation type="submission" date="2020-08" db="EMBL/GenBank/DDBJ databases">
        <title>A Genomic Blueprint of the Chicken Gut Microbiome.</title>
        <authorList>
            <person name="Gilroy R."/>
            <person name="Ravi A."/>
            <person name="Getino M."/>
            <person name="Pursley I."/>
            <person name="Horton D.L."/>
            <person name="Alikhan N.-F."/>
            <person name="Baker D."/>
            <person name="Gharbi K."/>
            <person name="Hall N."/>
            <person name="Watson M."/>
            <person name="Adriaenssens E.M."/>
            <person name="Foster-Nyarko E."/>
            <person name="Jarju S."/>
            <person name="Secka A."/>
            <person name="Antonio M."/>
            <person name="Oren A."/>
            <person name="Chaudhuri R."/>
            <person name="La Ragione R.M."/>
            <person name="Hildebrand F."/>
            <person name="Pallen M.J."/>
        </authorList>
    </citation>
    <scope>NUCLEOTIDE SEQUENCE [LARGE SCALE GENOMIC DNA]</scope>
    <source>
        <strain evidence="16 17">Sa3CUN1</strain>
    </source>
</reference>
<gene>
    <name evidence="16" type="ORF">H9660_15430</name>
</gene>
<evidence type="ECO:0000256" key="14">
    <source>
        <dbReference type="SAM" id="Phobius"/>
    </source>
</evidence>
<dbReference type="GO" id="GO:0016301">
    <property type="term" value="F:kinase activity"/>
    <property type="evidence" value="ECO:0007669"/>
    <property type="project" value="UniProtKB-KW"/>
</dbReference>
<dbReference type="RefSeq" id="WP_191751268.1">
    <property type="nucleotide sequence ID" value="NZ_JACSQZ010000094.1"/>
</dbReference>
<keyword evidence="17" id="KW-1185">Reference proteome</keyword>
<dbReference type="InterPro" id="IPR005467">
    <property type="entry name" value="His_kinase_dom"/>
</dbReference>
<keyword evidence="9 16" id="KW-0418">Kinase</keyword>
<proteinExistence type="predicted"/>